<evidence type="ECO:0000256" key="1">
    <source>
        <dbReference type="SAM" id="MobiDB-lite"/>
    </source>
</evidence>
<evidence type="ECO:0008006" key="5">
    <source>
        <dbReference type="Google" id="ProtNLM"/>
    </source>
</evidence>
<dbReference type="AlphaFoldDB" id="A0A0D6DVU6"/>
<proteinExistence type="predicted"/>
<dbReference type="PROSITE" id="PS51257">
    <property type="entry name" value="PROKAR_LIPOPROTEIN"/>
    <property type="match status" value="1"/>
</dbReference>
<evidence type="ECO:0000256" key="2">
    <source>
        <dbReference type="SAM" id="SignalP"/>
    </source>
</evidence>
<evidence type="ECO:0000313" key="3">
    <source>
        <dbReference type="EMBL" id="CEN27893.1"/>
    </source>
</evidence>
<feature type="signal peptide" evidence="2">
    <location>
        <begin position="1"/>
        <end position="24"/>
    </location>
</feature>
<organism evidence="3 4">
    <name type="scientific">Pseudolactococcus piscium MKFS47</name>
    <dbReference type="NCBI Taxonomy" id="297352"/>
    <lineage>
        <taxon>Bacteria</taxon>
        <taxon>Bacillati</taxon>
        <taxon>Bacillota</taxon>
        <taxon>Bacilli</taxon>
        <taxon>Lactobacillales</taxon>
        <taxon>Streptococcaceae</taxon>
        <taxon>Pseudolactococcus</taxon>
    </lineage>
</organism>
<dbReference type="Proteomes" id="UP000033166">
    <property type="component" value="Chromosome I"/>
</dbReference>
<evidence type="ECO:0000313" key="4">
    <source>
        <dbReference type="Proteomes" id="UP000033166"/>
    </source>
</evidence>
<protein>
    <recommendedName>
        <fullName evidence="5">Lipoprotein</fullName>
    </recommendedName>
</protein>
<dbReference type="RefSeq" id="WP_047915111.1">
    <property type="nucleotide sequence ID" value="NZ_LN774769.1"/>
</dbReference>
<gene>
    <name evidence="3" type="ORF">LACPI_0693</name>
</gene>
<name>A0A0D6DVU6_9LACT</name>
<dbReference type="HOGENOM" id="CLU_725200_0_0_9"/>
<feature type="chain" id="PRO_5039053408" description="Lipoprotein" evidence="2">
    <location>
        <begin position="25"/>
        <end position="381"/>
    </location>
</feature>
<accession>A0A0D6DVU6</accession>
<dbReference type="EMBL" id="LN774769">
    <property type="protein sequence ID" value="CEN27893.1"/>
    <property type="molecule type" value="Genomic_DNA"/>
</dbReference>
<sequence>MKKLIFISFSLLCLAILASCGKNATTQTSADYNISSFETALDNGEDLTDKTVVFNVEKTSHNILSGNYSLLAGNDNNLSFKSKKDPKVAKNDIVIIKVKSTSGASGKYNISYTDLSEIKKMDDVSIVHKKMDQKKLALNITDDQVADEDGKVRIKGSTSLPNTQVTIGMGIIGDSTTSDSKGDFILSYDMLNSLKTDSIKVTASIGDKKVTKTITLKQNQKIIESYEASGASAASKEKESKAANTTSATQEKKEPTPPAIQITFAELMDKLNSNQLAEGEIYTFNAGVIAKSGKNYPDHWSDKINNHFVRLCDPNNISSTIPVYAESIDVSHALTSGTVIPSFTAKLVNVKAYGDEIGYGLSFLITSINGKELDTSGFKAK</sequence>
<keyword evidence="2" id="KW-0732">Signal</keyword>
<reference evidence="4" key="1">
    <citation type="submission" date="2015-01" db="EMBL/GenBank/DDBJ databases">
        <authorList>
            <person name="Andreevskaya M."/>
        </authorList>
    </citation>
    <scope>NUCLEOTIDE SEQUENCE [LARGE SCALE GENOMIC DNA]</scope>
    <source>
        <strain evidence="4">MKFS47</strain>
    </source>
</reference>
<dbReference type="KEGG" id="lpk:LACPI_0693"/>
<feature type="region of interest" description="Disordered" evidence="1">
    <location>
        <begin position="228"/>
        <end position="258"/>
    </location>
</feature>